<dbReference type="InterPro" id="IPR012340">
    <property type="entry name" value="NA-bd_OB-fold"/>
</dbReference>
<evidence type="ECO:0000313" key="5">
    <source>
        <dbReference type="Proteomes" id="UP000183832"/>
    </source>
</evidence>
<protein>
    <submittedName>
        <fullName evidence="4">CLUMA_CG004018, isoform A</fullName>
    </submittedName>
</protein>
<dbReference type="GO" id="GO:0043488">
    <property type="term" value="P:regulation of mRNA stability"/>
    <property type="evidence" value="ECO:0007669"/>
    <property type="project" value="TreeGrafter"/>
</dbReference>
<dbReference type="PANTHER" id="PTHR12962">
    <property type="entry name" value="CALCIUM-REGULATED HEAT STABLE PROTEIN CRHSP-24-RELATED"/>
    <property type="match status" value="1"/>
</dbReference>
<dbReference type="AlphaFoldDB" id="A0A1J1HQQ7"/>
<dbReference type="InterPro" id="IPR011129">
    <property type="entry name" value="CSD"/>
</dbReference>
<proteinExistence type="predicted"/>
<dbReference type="GO" id="GO:0003730">
    <property type="term" value="F:mRNA 3'-UTR binding"/>
    <property type="evidence" value="ECO:0007669"/>
    <property type="project" value="TreeGrafter"/>
</dbReference>
<dbReference type="EMBL" id="CVRI01000018">
    <property type="protein sequence ID" value="CRK90400.1"/>
    <property type="molecule type" value="Genomic_DNA"/>
</dbReference>
<dbReference type="GO" id="GO:0005737">
    <property type="term" value="C:cytoplasm"/>
    <property type="evidence" value="ECO:0007669"/>
    <property type="project" value="TreeGrafter"/>
</dbReference>
<sequence>MSDKKVFVENNLSPSENKCSSPSPSKHLLLPSPIITRRTRTASTSDRAMRNPLIRGVVKSFSRSKGHGFITPKEGGDDIFVHISDTFFCFSFNSIEGEYIPQMGDEVSYRICSIPPKYEKYQAIHVQITNLTPNVHTKWETPIYENNQ</sequence>
<dbReference type="InterPro" id="IPR052069">
    <property type="entry name" value="Ca-reg_mRNA-binding_domain"/>
</dbReference>
<evidence type="ECO:0000256" key="1">
    <source>
        <dbReference type="ARBA" id="ARBA00022553"/>
    </source>
</evidence>
<dbReference type="SUPFAM" id="SSF50249">
    <property type="entry name" value="Nucleic acid-binding proteins"/>
    <property type="match status" value="1"/>
</dbReference>
<dbReference type="CDD" id="cd04458">
    <property type="entry name" value="CSP_CDS"/>
    <property type="match status" value="1"/>
</dbReference>
<name>A0A1J1HQQ7_9DIPT</name>
<dbReference type="InterPro" id="IPR002059">
    <property type="entry name" value="CSP_DNA-bd"/>
</dbReference>
<keyword evidence="1" id="KW-0597">Phosphoprotein</keyword>
<accession>A0A1J1HQQ7</accession>
<evidence type="ECO:0000256" key="2">
    <source>
        <dbReference type="SAM" id="MobiDB-lite"/>
    </source>
</evidence>
<dbReference type="STRING" id="568069.A0A1J1HQQ7"/>
<dbReference type="FunFam" id="2.40.50.140:FF:000086">
    <property type="entry name" value="Cold shock domain-containing protein C2"/>
    <property type="match status" value="1"/>
</dbReference>
<dbReference type="OrthoDB" id="448492at2759"/>
<dbReference type="Pfam" id="PF00313">
    <property type="entry name" value="CSD"/>
    <property type="match status" value="1"/>
</dbReference>
<dbReference type="PROSITE" id="PS51857">
    <property type="entry name" value="CSD_2"/>
    <property type="match status" value="1"/>
</dbReference>
<organism evidence="4 5">
    <name type="scientific">Clunio marinus</name>
    <dbReference type="NCBI Taxonomy" id="568069"/>
    <lineage>
        <taxon>Eukaryota</taxon>
        <taxon>Metazoa</taxon>
        <taxon>Ecdysozoa</taxon>
        <taxon>Arthropoda</taxon>
        <taxon>Hexapoda</taxon>
        <taxon>Insecta</taxon>
        <taxon>Pterygota</taxon>
        <taxon>Neoptera</taxon>
        <taxon>Endopterygota</taxon>
        <taxon>Diptera</taxon>
        <taxon>Nematocera</taxon>
        <taxon>Chironomoidea</taxon>
        <taxon>Chironomidae</taxon>
        <taxon>Clunio</taxon>
    </lineage>
</organism>
<evidence type="ECO:0000313" key="4">
    <source>
        <dbReference type="EMBL" id="CRK90400.1"/>
    </source>
</evidence>
<reference evidence="4 5" key="1">
    <citation type="submission" date="2015-04" db="EMBL/GenBank/DDBJ databases">
        <authorList>
            <person name="Syromyatnikov M.Y."/>
            <person name="Popov V.N."/>
        </authorList>
    </citation>
    <scope>NUCLEOTIDE SEQUENCE [LARGE SCALE GENOMIC DNA]</scope>
</reference>
<dbReference type="PANTHER" id="PTHR12962:SF1">
    <property type="entry name" value="COLD SHOCK DOMAIN-CONTAINING PROTEIN CG9705"/>
    <property type="match status" value="1"/>
</dbReference>
<dbReference type="Proteomes" id="UP000183832">
    <property type="component" value="Unassembled WGS sequence"/>
</dbReference>
<feature type="domain" description="CSD" evidence="3">
    <location>
        <begin position="53"/>
        <end position="128"/>
    </location>
</feature>
<dbReference type="Gene3D" id="2.40.50.140">
    <property type="entry name" value="Nucleic acid-binding proteins"/>
    <property type="match status" value="1"/>
</dbReference>
<evidence type="ECO:0000259" key="3">
    <source>
        <dbReference type="PROSITE" id="PS51857"/>
    </source>
</evidence>
<feature type="region of interest" description="Disordered" evidence="2">
    <location>
        <begin position="1"/>
        <end position="26"/>
    </location>
</feature>
<feature type="compositionally biased region" description="Polar residues" evidence="2">
    <location>
        <begin position="10"/>
        <end position="19"/>
    </location>
</feature>
<dbReference type="SMART" id="SM00357">
    <property type="entry name" value="CSP"/>
    <property type="match status" value="1"/>
</dbReference>
<gene>
    <name evidence="4" type="ORF">CLUMA_CG004018</name>
</gene>
<keyword evidence="5" id="KW-1185">Reference proteome</keyword>